<gene>
    <name evidence="2" type="ORF">H6G24_12000</name>
</gene>
<evidence type="ECO:0000313" key="2">
    <source>
        <dbReference type="EMBL" id="MBD2196212.1"/>
    </source>
</evidence>
<comment type="caution">
    <text evidence="2">The sequence shown here is derived from an EMBL/GenBank/DDBJ whole genome shotgun (WGS) entry which is preliminary data.</text>
</comment>
<dbReference type="Gene3D" id="2.60.120.10">
    <property type="entry name" value="Jelly Rolls"/>
    <property type="match status" value="1"/>
</dbReference>
<dbReference type="InterPro" id="IPR008579">
    <property type="entry name" value="UGlyAH_Cupin_dom"/>
</dbReference>
<dbReference type="PANTHER" id="PTHR33271">
    <property type="entry name" value="OS04G0445200 PROTEIN"/>
    <property type="match status" value="1"/>
</dbReference>
<organism evidence="2 3">
    <name type="scientific">Calothrix parietina FACHB-288</name>
    <dbReference type="NCBI Taxonomy" id="2692896"/>
    <lineage>
        <taxon>Bacteria</taxon>
        <taxon>Bacillati</taxon>
        <taxon>Cyanobacteriota</taxon>
        <taxon>Cyanophyceae</taxon>
        <taxon>Nostocales</taxon>
        <taxon>Calotrichaceae</taxon>
        <taxon>Calothrix</taxon>
    </lineage>
</organism>
<dbReference type="InterPro" id="IPR011051">
    <property type="entry name" value="RmlC_Cupin_sf"/>
</dbReference>
<keyword evidence="3" id="KW-1185">Reference proteome</keyword>
<accession>A0ABR8A893</accession>
<dbReference type="RefSeq" id="WP_190541243.1">
    <property type="nucleotide sequence ID" value="NZ_CAWPNO010000047.1"/>
</dbReference>
<sequence length="90" mass="10432">MEIKIEHQPSQERLQQLGVANWGIWEKEVSKFPWTYDTQETCYFLTGDVIVTPDNGQPVQMGKGDLVTFPAGMSCTWEIISDVKKHYYFD</sequence>
<protein>
    <submittedName>
        <fullName evidence="2">Cupin domain-containing protein</fullName>
    </submittedName>
</protein>
<dbReference type="SUPFAM" id="SSF51182">
    <property type="entry name" value="RmlC-like cupins"/>
    <property type="match status" value="1"/>
</dbReference>
<dbReference type="CDD" id="cd02227">
    <property type="entry name" value="cupin_TM1112-like"/>
    <property type="match status" value="1"/>
</dbReference>
<feature type="domain" description="(S)-ureidoglycine aminohydrolase cupin" evidence="1">
    <location>
        <begin position="15"/>
        <end position="87"/>
    </location>
</feature>
<evidence type="ECO:0000313" key="3">
    <source>
        <dbReference type="Proteomes" id="UP000658514"/>
    </source>
</evidence>
<reference evidence="2 3" key="1">
    <citation type="journal article" date="2020" name="ISME J.">
        <title>Comparative genomics reveals insights into cyanobacterial evolution and habitat adaptation.</title>
        <authorList>
            <person name="Chen M.Y."/>
            <person name="Teng W.K."/>
            <person name="Zhao L."/>
            <person name="Hu C.X."/>
            <person name="Zhou Y.K."/>
            <person name="Han B.P."/>
            <person name="Song L.R."/>
            <person name="Shu W.S."/>
        </authorList>
    </citation>
    <scope>NUCLEOTIDE SEQUENCE [LARGE SCALE GENOMIC DNA]</scope>
    <source>
        <strain evidence="2 3">FACHB-288</strain>
    </source>
</reference>
<dbReference type="EMBL" id="JACJQH010000016">
    <property type="protein sequence ID" value="MBD2196212.1"/>
    <property type="molecule type" value="Genomic_DNA"/>
</dbReference>
<proteinExistence type="predicted"/>
<dbReference type="PANTHER" id="PTHR33271:SF22">
    <property type="entry name" value="OS04G0445200 PROTEIN"/>
    <property type="match status" value="1"/>
</dbReference>
<dbReference type="Proteomes" id="UP000658514">
    <property type="component" value="Unassembled WGS sequence"/>
</dbReference>
<evidence type="ECO:0000259" key="1">
    <source>
        <dbReference type="Pfam" id="PF05899"/>
    </source>
</evidence>
<dbReference type="Pfam" id="PF05899">
    <property type="entry name" value="Cupin_3"/>
    <property type="match status" value="1"/>
</dbReference>
<dbReference type="InterPro" id="IPR014710">
    <property type="entry name" value="RmlC-like_jellyroll"/>
</dbReference>
<name>A0ABR8A893_9CYAN</name>